<proteinExistence type="predicted"/>
<evidence type="ECO:0000313" key="2">
    <source>
        <dbReference type="EMBL" id="RCK20907.1"/>
    </source>
</evidence>
<feature type="compositionally biased region" description="Low complexity" evidence="1">
    <location>
        <begin position="21"/>
        <end position="50"/>
    </location>
</feature>
<feature type="region of interest" description="Disordered" evidence="1">
    <location>
        <begin position="1"/>
        <end position="86"/>
    </location>
</feature>
<evidence type="ECO:0008006" key="4">
    <source>
        <dbReference type="Google" id="ProtNLM"/>
    </source>
</evidence>
<protein>
    <recommendedName>
        <fullName evidence="4">Phasin domain-containing protein</fullName>
    </recommendedName>
</protein>
<comment type="caution">
    <text evidence="2">The sequence shown here is derived from an EMBL/GenBank/DDBJ whole genome shotgun (WGS) entry which is preliminary data.</text>
</comment>
<dbReference type="RefSeq" id="WP_062957540.1">
    <property type="nucleotide sequence ID" value="NZ_JPWB01000006.1"/>
</dbReference>
<evidence type="ECO:0000256" key="1">
    <source>
        <dbReference type="SAM" id="MobiDB-lite"/>
    </source>
</evidence>
<gene>
    <name evidence="2" type="ORF">TH6_14080</name>
</gene>
<reference evidence="2 3" key="1">
    <citation type="submission" date="2014-07" db="EMBL/GenBank/DDBJ databases">
        <title>Draft genome sequence of Thalassospira profundimaris R8-17.</title>
        <authorList>
            <person name="Lai Q."/>
            <person name="Shao Z."/>
        </authorList>
    </citation>
    <scope>NUCLEOTIDE SEQUENCE [LARGE SCALE GENOMIC DNA]</scope>
    <source>
        <strain evidence="2 3">R8-17</strain>
    </source>
</reference>
<sequence>MANEDNKPNEDPKPDGGDQDNAQGSAGAPSASASSTDSDADTSQNDASASQKTEDGSAPDDASSGNSASDPAAPDNPPGTPPLSTALNPQIVQAVGTTNHAVLNGAIPGANGVAYQKVAQAAAYAVQDSTDYMRNIMSMASATTGVAMQKMLAENKPSPYDEIIAAATKAVTDAQKTFTSVGEAASSVVKDFDNLA</sequence>
<name>A0A367V6T8_9PROT</name>
<accession>A0A367V6T8</accession>
<organism evidence="2 3">
    <name type="scientific">Thalassospira profundimaris</name>
    <dbReference type="NCBI Taxonomy" id="502049"/>
    <lineage>
        <taxon>Bacteria</taxon>
        <taxon>Pseudomonadati</taxon>
        <taxon>Pseudomonadota</taxon>
        <taxon>Alphaproteobacteria</taxon>
        <taxon>Rhodospirillales</taxon>
        <taxon>Thalassospiraceae</taxon>
        <taxon>Thalassospira</taxon>
    </lineage>
</organism>
<dbReference type="Proteomes" id="UP000253061">
    <property type="component" value="Unassembled WGS sequence"/>
</dbReference>
<dbReference type="AlphaFoldDB" id="A0A367V6T8"/>
<feature type="compositionally biased region" description="Basic and acidic residues" evidence="1">
    <location>
        <begin position="1"/>
        <end position="16"/>
    </location>
</feature>
<evidence type="ECO:0000313" key="3">
    <source>
        <dbReference type="Proteomes" id="UP000253061"/>
    </source>
</evidence>
<dbReference type="EMBL" id="JPWB01000006">
    <property type="protein sequence ID" value="RCK20907.1"/>
    <property type="molecule type" value="Genomic_DNA"/>
</dbReference>